<dbReference type="Proteomes" id="UP000694287">
    <property type="component" value="Unassembled WGS sequence"/>
</dbReference>
<keyword evidence="5" id="KW-1133">Transmembrane helix</keyword>
<name>A0ABS6UTC4_9PSEU</name>
<evidence type="ECO:0000256" key="1">
    <source>
        <dbReference type="ARBA" id="ARBA00022741"/>
    </source>
</evidence>
<keyword evidence="8" id="KW-1185">Reference proteome</keyword>
<evidence type="ECO:0000313" key="7">
    <source>
        <dbReference type="EMBL" id="MBW0135465.1"/>
    </source>
</evidence>
<dbReference type="EMBL" id="JADQDK010000001">
    <property type="protein sequence ID" value="MBW0135465.1"/>
    <property type="molecule type" value="Genomic_DNA"/>
</dbReference>
<evidence type="ECO:0000313" key="8">
    <source>
        <dbReference type="Proteomes" id="UP000694287"/>
    </source>
</evidence>
<gene>
    <name evidence="7" type="ORF">I4I81_14530</name>
</gene>
<keyword evidence="5" id="KW-0812">Transmembrane</keyword>
<dbReference type="PROSITE" id="PS00107">
    <property type="entry name" value="PROTEIN_KINASE_ATP"/>
    <property type="match status" value="1"/>
</dbReference>
<organism evidence="7 8">
    <name type="scientific">Pseudonocardia abyssalis</name>
    <dbReference type="NCBI Taxonomy" id="2792008"/>
    <lineage>
        <taxon>Bacteria</taxon>
        <taxon>Bacillati</taxon>
        <taxon>Actinomycetota</taxon>
        <taxon>Actinomycetes</taxon>
        <taxon>Pseudonocardiales</taxon>
        <taxon>Pseudonocardiaceae</taxon>
        <taxon>Pseudonocardia</taxon>
    </lineage>
</organism>
<dbReference type="InterPro" id="IPR008271">
    <property type="entry name" value="Ser/Thr_kinase_AS"/>
</dbReference>
<comment type="caution">
    <text evidence="7">The sequence shown here is derived from an EMBL/GenBank/DDBJ whole genome shotgun (WGS) entry which is preliminary data.</text>
</comment>
<dbReference type="InterPro" id="IPR051200">
    <property type="entry name" value="Host-pathogen_enzymatic-act"/>
</dbReference>
<keyword evidence="7" id="KW-0418">Kinase</keyword>
<keyword evidence="5" id="KW-0472">Membrane</keyword>
<accession>A0ABS6UTC4</accession>
<feature type="transmembrane region" description="Helical" evidence="5">
    <location>
        <begin position="342"/>
        <end position="365"/>
    </location>
</feature>
<feature type="region of interest" description="Disordered" evidence="4">
    <location>
        <begin position="273"/>
        <end position="336"/>
    </location>
</feature>
<proteinExistence type="predicted"/>
<dbReference type="SMART" id="SM00220">
    <property type="entry name" value="S_TKc"/>
    <property type="match status" value="1"/>
</dbReference>
<dbReference type="InterPro" id="IPR017441">
    <property type="entry name" value="Protein_kinase_ATP_BS"/>
</dbReference>
<keyword evidence="1 3" id="KW-0547">Nucleotide-binding</keyword>
<reference evidence="7 8" key="1">
    <citation type="submission" date="2020-11" db="EMBL/GenBank/DDBJ databases">
        <title>Pseudonocardia abyssalis sp. nov. and Pseudonocardia oceani sp. nov., description and phylogenomic analysis of two novel actinomycetes isolated from the deep Southern Ocean.</title>
        <authorList>
            <person name="Parra J."/>
        </authorList>
    </citation>
    <scope>NUCLEOTIDE SEQUENCE [LARGE SCALE GENOMIC DNA]</scope>
    <source>
        <strain evidence="7 8">KRD-168</strain>
    </source>
</reference>
<evidence type="ECO:0000256" key="3">
    <source>
        <dbReference type="PROSITE-ProRule" id="PRU10141"/>
    </source>
</evidence>
<dbReference type="RefSeq" id="WP_218616108.1">
    <property type="nucleotide sequence ID" value="NZ_JADQDK010000001.1"/>
</dbReference>
<dbReference type="CDD" id="cd14014">
    <property type="entry name" value="STKc_PknB_like"/>
    <property type="match status" value="1"/>
</dbReference>
<dbReference type="InterPro" id="IPR011964">
    <property type="entry name" value="YVTN_b-propeller_repeat"/>
</dbReference>
<evidence type="ECO:0000259" key="6">
    <source>
        <dbReference type="PROSITE" id="PS50011"/>
    </source>
</evidence>
<feature type="domain" description="Protein kinase" evidence="6">
    <location>
        <begin position="9"/>
        <end position="271"/>
    </location>
</feature>
<keyword evidence="7" id="KW-0808">Transferase</keyword>
<evidence type="ECO:0000256" key="5">
    <source>
        <dbReference type="SAM" id="Phobius"/>
    </source>
</evidence>
<evidence type="ECO:0000256" key="2">
    <source>
        <dbReference type="ARBA" id="ARBA00022840"/>
    </source>
</evidence>
<dbReference type="PROSITE" id="PS50011">
    <property type="entry name" value="PROTEIN_KINASE_DOM"/>
    <property type="match status" value="1"/>
</dbReference>
<dbReference type="InterPro" id="IPR000719">
    <property type="entry name" value="Prot_kinase_dom"/>
</dbReference>
<protein>
    <submittedName>
        <fullName evidence="7">Protein kinase</fullName>
    </submittedName>
</protein>
<dbReference type="PANTHER" id="PTHR47197">
    <property type="entry name" value="PROTEIN NIRF"/>
    <property type="match status" value="1"/>
</dbReference>
<dbReference type="PANTHER" id="PTHR47197:SF3">
    <property type="entry name" value="DIHYDRO-HEME D1 DEHYDROGENASE"/>
    <property type="match status" value="1"/>
</dbReference>
<dbReference type="Pfam" id="PF02239">
    <property type="entry name" value="Cytochrom_D1"/>
    <property type="match status" value="1"/>
</dbReference>
<keyword evidence="2 3" id="KW-0067">ATP-binding</keyword>
<evidence type="ECO:0000256" key="4">
    <source>
        <dbReference type="SAM" id="MobiDB-lite"/>
    </source>
</evidence>
<sequence>MISRQFGQYVVQDLLGSGGMGEVYRAHDTRRDREVALKLLPELFSGDEEYTRRFRRESHVAARLREPHVIPIHDFGEIDGRLFIDMRLVDGRDIGQILTEDGALPPTRAVHIISQIAEALDAAHADGLVHRDVKPSNVLVTANDFVYVVDFGIARSIGTARTSLTMTGATIGTLDYMAPERFSNQPVDCRADVYSLACLLYECLTATRPFAGEDLPALMYAHLFTDPPTPSTLSRTVLPALDVVVARGMAKRPDDRFESAGAFAAAARAAVGSGSSDGTATVVHARPQVAPVTPTVRTAPSGPGRMLPVESLGLASADGKHRSSDPLPTDDPAPARPRRSPLLIGLGALVVVSLVALVLTVVRVFGPGATADAGPTAAPVPEVEAVRIRAAVAIPSVLGTFPGGATPGYVHVTPNGRFAYICNRNAGVVTVFDTTINSITATIPVPAGPPRFVSFSPDGSQAYLSVYNDDFTINFVSVLDTASNEIVATIPVGKRPFASSTNPDGSLLYVPSHDDGRVDVIDLAAGSVRQEIDVAPNPHWVAFGRDGRFFYTANHESGLLSVIDAATSAVVAEIPVGTSPHSTAVSPDGTRVAVVNYGSNDVYVIDTATNAVVATVPVGRAPQDIAYSPDGRFFYTANVDDDTISVVNTATDAVSATIPTGDGPSSISVLPDGSRAYVSLLNAGEIMVLDTAAT</sequence>
<dbReference type="PROSITE" id="PS00108">
    <property type="entry name" value="PROTEIN_KINASE_ST"/>
    <property type="match status" value="1"/>
</dbReference>
<dbReference type="NCBIfam" id="TIGR02276">
    <property type="entry name" value="beta_rpt_yvtn"/>
    <property type="match status" value="3"/>
</dbReference>
<feature type="binding site" evidence="3">
    <location>
        <position position="38"/>
    </location>
    <ligand>
        <name>ATP</name>
        <dbReference type="ChEBI" id="CHEBI:30616"/>
    </ligand>
</feature>
<dbReference type="Pfam" id="PF00069">
    <property type="entry name" value="Pkinase"/>
    <property type="match status" value="1"/>
</dbReference>
<dbReference type="GO" id="GO:0016301">
    <property type="term" value="F:kinase activity"/>
    <property type="evidence" value="ECO:0007669"/>
    <property type="project" value="UniProtKB-KW"/>
</dbReference>